<feature type="binding site" evidence="5">
    <location>
        <position position="138"/>
    </location>
    <ligand>
        <name>substrate</name>
    </ligand>
</feature>
<dbReference type="GO" id="GO:0005829">
    <property type="term" value="C:cytosol"/>
    <property type="evidence" value="ECO:0007669"/>
    <property type="project" value="TreeGrafter"/>
</dbReference>
<feature type="binding site" evidence="5">
    <location>
        <position position="114"/>
    </location>
    <ligand>
        <name>substrate</name>
    </ligand>
</feature>
<dbReference type="InterPro" id="IPR006139">
    <property type="entry name" value="D-isomer_2_OHA_DH_cat_dom"/>
</dbReference>
<evidence type="ECO:0000256" key="1">
    <source>
        <dbReference type="ARBA" id="ARBA00000455"/>
    </source>
</evidence>
<dbReference type="GO" id="GO:0042183">
    <property type="term" value="P:formate catabolic process"/>
    <property type="evidence" value="ECO:0007669"/>
    <property type="project" value="UniProtKB-UniRule"/>
</dbReference>
<dbReference type="PROSITE" id="PS00065">
    <property type="entry name" value="D_2_HYDROXYACID_DH_1"/>
    <property type="match status" value="1"/>
</dbReference>
<feature type="binding site" evidence="5">
    <location>
        <position position="301"/>
    </location>
    <ligand>
        <name>NAD(+)</name>
        <dbReference type="ChEBI" id="CHEBI:57540"/>
    </ligand>
</feature>
<dbReference type="EC" id="1.17.1.9" evidence="2 5"/>
<comment type="catalytic activity">
    <reaction evidence="1 5">
        <text>formate + NAD(+) = CO2 + NADH</text>
        <dbReference type="Rhea" id="RHEA:15985"/>
        <dbReference type="ChEBI" id="CHEBI:15740"/>
        <dbReference type="ChEBI" id="CHEBI:16526"/>
        <dbReference type="ChEBI" id="CHEBI:57540"/>
        <dbReference type="ChEBI" id="CHEBI:57945"/>
        <dbReference type="EC" id="1.17.1.9"/>
    </reaction>
</comment>
<dbReference type="CDD" id="cd05302">
    <property type="entry name" value="FDH"/>
    <property type="match status" value="1"/>
</dbReference>
<dbReference type="InterPro" id="IPR033689">
    <property type="entry name" value="FDH_NAD-dep"/>
</dbReference>
<evidence type="ECO:0000256" key="5">
    <source>
        <dbReference type="HAMAP-Rule" id="MF_03210"/>
    </source>
</evidence>
<comment type="subunit">
    <text evidence="5">Homodimer.</text>
</comment>
<comment type="caution">
    <text evidence="8">The sequence shown here is derived from an EMBL/GenBank/DDBJ whole genome shotgun (WGS) entry which is preliminary data.</text>
</comment>
<feature type="binding site" evidence="5">
    <location>
        <begin position="193"/>
        <end position="194"/>
    </location>
    <ligand>
        <name>NAD(+)</name>
        <dbReference type="ChEBI" id="CHEBI:57540"/>
    </ligand>
</feature>
<feature type="binding site" evidence="5">
    <location>
        <begin position="249"/>
        <end position="253"/>
    </location>
    <ligand>
        <name>NAD(+)</name>
        <dbReference type="ChEBI" id="CHEBI:57540"/>
    </ligand>
</feature>
<dbReference type="GO" id="GO:0051287">
    <property type="term" value="F:NAD binding"/>
    <property type="evidence" value="ECO:0007669"/>
    <property type="project" value="InterPro"/>
</dbReference>
<protein>
    <recommendedName>
        <fullName evidence="2 5">Formate dehydrogenase</fullName>
        <shortName evidence="5">FDH</shortName>
        <ecNumber evidence="2 5">1.17.1.9</ecNumber>
    </recommendedName>
    <alternativeName>
        <fullName evidence="5">NAD-dependent formate dehydrogenase</fullName>
    </alternativeName>
</protein>
<evidence type="ECO:0000256" key="3">
    <source>
        <dbReference type="ARBA" id="ARBA00023002"/>
    </source>
</evidence>
<feature type="site" description="Important for catalytic activity" evidence="5">
    <location>
        <position position="333"/>
    </location>
</feature>
<comment type="caution">
    <text evidence="5">Lacks conserved residue(s) required for the propagation of feature annotation.</text>
</comment>
<evidence type="ECO:0000259" key="7">
    <source>
        <dbReference type="Pfam" id="PF02826"/>
    </source>
</evidence>
<dbReference type="EMBL" id="JAOPGA020001101">
    <property type="protein sequence ID" value="KAL0485044.1"/>
    <property type="molecule type" value="Genomic_DNA"/>
</dbReference>
<dbReference type="GO" id="GO:0008863">
    <property type="term" value="F:formate dehydrogenase (NAD+) activity"/>
    <property type="evidence" value="ECO:0007669"/>
    <property type="project" value="UniProtKB-UniRule"/>
</dbReference>
<evidence type="ECO:0000256" key="2">
    <source>
        <dbReference type="ARBA" id="ARBA00013128"/>
    </source>
</evidence>
<dbReference type="FunFam" id="3.40.50.720:FF:000057">
    <property type="entry name" value="Formate dehydrogenase"/>
    <property type="match status" value="1"/>
</dbReference>
<dbReference type="Pfam" id="PF00389">
    <property type="entry name" value="2-Hacid_dh"/>
    <property type="match status" value="1"/>
</dbReference>
<reference evidence="8 9" key="1">
    <citation type="submission" date="2024-03" db="EMBL/GenBank/DDBJ databases">
        <title>The Acrasis kona genome and developmental transcriptomes reveal deep origins of eukaryotic multicellular pathways.</title>
        <authorList>
            <person name="Sheikh S."/>
            <person name="Fu C.-J."/>
            <person name="Brown M.W."/>
            <person name="Baldauf S.L."/>
        </authorList>
    </citation>
    <scope>NUCLEOTIDE SEQUENCE [LARGE SCALE GENOMIC DNA]</scope>
    <source>
        <strain evidence="8 9">ATCC MYA-3509</strain>
    </source>
</reference>
<evidence type="ECO:0000313" key="8">
    <source>
        <dbReference type="EMBL" id="KAL0485044.1"/>
    </source>
</evidence>
<dbReference type="NCBIfam" id="NF005750">
    <property type="entry name" value="PRK07574.1"/>
    <property type="match status" value="1"/>
</dbReference>
<dbReference type="PANTHER" id="PTHR42938:SF9">
    <property type="entry name" value="FORMATE DEHYDROGENASE 1"/>
    <property type="match status" value="1"/>
</dbReference>
<dbReference type="HAMAP" id="MF_03210">
    <property type="entry name" value="Formate_dehydrogenase"/>
    <property type="match status" value="1"/>
</dbReference>
<comment type="subcellular location">
    <subcellularLocation>
        <location evidence="5">Cytoplasm</location>
    </subcellularLocation>
</comment>
<dbReference type="InterPro" id="IPR036291">
    <property type="entry name" value="NAD(P)-bd_dom_sf"/>
</dbReference>
<feature type="domain" description="D-isomer specific 2-hydroxyacid dehydrogenase catalytic" evidence="6">
    <location>
        <begin position="53"/>
        <end position="361"/>
    </location>
</feature>
<dbReference type="SUPFAM" id="SSF52283">
    <property type="entry name" value="Formate/glycerate dehydrogenase catalytic domain-like"/>
    <property type="match status" value="1"/>
</dbReference>
<comment type="function">
    <text evidence="5">Catalyzes the NAD(+)-dependent oxidation of formate to carbon dioxide. Formate oxidation is the final step in the methanol oxidation pathway in methylotrophic microorganisms. Has a role in the detoxification of exogenous formate in non-methylotrophic organisms.</text>
</comment>
<dbReference type="PANTHER" id="PTHR42938">
    <property type="entry name" value="FORMATE DEHYDROGENASE 1"/>
    <property type="match status" value="1"/>
</dbReference>
<keyword evidence="4 5" id="KW-0520">NAD</keyword>
<dbReference type="PROSITE" id="PS00670">
    <property type="entry name" value="D_2_HYDROXYACID_DH_2"/>
    <property type="match status" value="1"/>
</dbReference>
<evidence type="ECO:0000313" key="9">
    <source>
        <dbReference type="Proteomes" id="UP001431209"/>
    </source>
</evidence>
<dbReference type="PROSITE" id="PS00671">
    <property type="entry name" value="D_2_HYDROXYACID_DH_3"/>
    <property type="match status" value="1"/>
</dbReference>
<keyword evidence="3 5" id="KW-0560">Oxidoreductase</keyword>
<dbReference type="InterPro" id="IPR029753">
    <property type="entry name" value="D-isomer_DH_CS"/>
</dbReference>
<dbReference type="Gene3D" id="3.40.50.720">
    <property type="entry name" value="NAD(P)-binding Rossmann-like Domain"/>
    <property type="match status" value="2"/>
</dbReference>
<dbReference type="Pfam" id="PF02826">
    <property type="entry name" value="2-Hacid_dh_C"/>
    <property type="match status" value="1"/>
</dbReference>
<feature type="binding site" evidence="5">
    <location>
        <position position="275"/>
    </location>
    <ligand>
        <name>NAD(+)</name>
        <dbReference type="ChEBI" id="CHEBI:57540"/>
    </ligand>
</feature>
<dbReference type="InterPro" id="IPR006140">
    <property type="entry name" value="D-isomer_DH_NAD-bd"/>
</dbReference>
<sequence length="400" mass="44711">MKPLKLLTNSTRHFSVNKPSNYKIVGVFYRGGVHAQEQPKLLGTVENQLGIRKWLEDQGHTFVVTDDKEPPNSTFDKEIVDADIIITTPFHPGYITRDRIAKAKKLKICVTAGIGSDHVDLNAANEKKIGVYEVTGSNVVSVAEHVVMTILNLVRNFVPSHEMVARGDWNVAAVAKNSYDLEGKVVATVGIGRIGERVLRRLKPFECKELLYFDYQQLPSEIEEEIGCRRVESLQEMVSQADVVTINCPLHEGTKGLFDKNLINKMKRGAWLVNTARGSICVAQDVAEALKSGQLSGYGGDVWPYQPAPSNHVWRSMYKLGQQDQGGNAMVPHMSGTSIDAQQRYAAGTKVILENWFQGRKQNHHDVICENGEYASKAYGERQKLVDKIKEFEAYKPENN</sequence>
<dbReference type="GO" id="GO:0016616">
    <property type="term" value="F:oxidoreductase activity, acting on the CH-OH group of donors, NAD or NADP as acceptor"/>
    <property type="evidence" value="ECO:0007669"/>
    <property type="project" value="InterPro"/>
</dbReference>
<name>A0AAW2Z6T6_9EUKA</name>
<keyword evidence="5" id="KW-0963">Cytoplasm</keyword>
<comment type="similarity">
    <text evidence="5">Belongs to the D-isomer specific 2-hydroxyacid dehydrogenase family. FDH subfamily.</text>
</comment>
<feature type="binding site" evidence="5">
    <location>
        <begin position="333"/>
        <end position="336"/>
    </location>
    <ligand>
        <name>NAD(+)</name>
        <dbReference type="ChEBI" id="CHEBI:57540"/>
    </ligand>
</feature>
<organism evidence="8 9">
    <name type="scientific">Acrasis kona</name>
    <dbReference type="NCBI Taxonomy" id="1008807"/>
    <lineage>
        <taxon>Eukaryota</taxon>
        <taxon>Discoba</taxon>
        <taxon>Heterolobosea</taxon>
        <taxon>Tetramitia</taxon>
        <taxon>Eutetramitia</taxon>
        <taxon>Acrasidae</taxon>
        <taxon>Acrasis</taxon>
    </lineage>
</organism>
<feature type="domain" description="D-isomer specific 2-hydroxyacid dehydrogenase NAD-binding" evidence="7">
    <location>
        <begin position="147"/>
        <end position="319"/>
    </location>
</feature>
<feature type="binding site" evidence="5">
    <location>
        <position position="214"/>
    </location>
    <ligand>
        <name>NAD(+)</name>
        <dbReference type="ChEBI" id="CHEBI:57540"/>
    </ligand>
</feature>
<keyword evidence="9" id="KW-1185">Reference proteome</keyword>
<accession>A0AAW2Z6T6</accession>
<dbReference type="SUPFAM" id="SSF51735">
    <property type="entry name" value="NAD(P)-binding Rossmann-fold domains"/>
    <property type="match status" value="1"/>
</dbReference>
<evidence type="ECO:0000259" key="6">
    <source>
        <dbReference type="Pfam" id="PF00389"/>
    </source>
</evidence>
<evidence type="ECO:0000256" key="4">
    <source>
        <dbReference type="ARBA" id="ARBA00023027"/>
    </source>
</evidence>
<gene>
    <name evidence="8" type="ORF">AKO1_003744</name>
</gene>
<dbReference type="Proteomes" id="UP001431209">
    <property type="component" value="Unassembled WGS sequence"/>
</dbReference>
<dbReference type="AlphaFoldDB" id="A0AAW2Z6T6"/>
<dbReference type="InterPro" id="IPR029752">
    <property type="entry name" value="D-isomer_DH_CS1"/>
</dbReference>
<feature type="site" description="Important for catalytic activity" evidence="5">
    <location>
        <position position="277"/>
    </location>
</feature>
<proteinExistence type="inferred from homology"/>